<feature type="region of interest" description="Disordered" evidence="4">
    <location>
        <begin position="951"/>
        <end position="975"/>
    </location>
</feature>
<evidence type="ECO:0000256" key="2">
    <source>
        <dbReference type="ARBA" id="ARBA00022490"/>
    </source>
</evidence>
<reference evidence="6" key="2">
    <citation type="submission" date="2020-02" db="EMBL/GenBank/DDBJ databases">
        <authorList>
            <person name="Gilchrist C.L.M."/>
            <person name="Chooi Y.-H."/>
        </authorList>
    </citation>
    <scope>NUCLEOTIDE SEQUENCE</scope>
    <source>
        <strain evidence="6">MST-FP2251</strain>
    </source>
</reference>
<feature type="compositionally biased region" description="Polar residues" evidence="4">
    <location>
        <begin position="76"/>
        <end position="118"/>
    </location>
</feature>
<evidence type="ECO:0000313" key="6">
    <source>
        <dbReference type="EMBL" id="KAF9888020.1"/>
    </source>
</evidence>
<evidence type="ECO:0000256" key="3">
    <source>
        <dbReference type="SAM" id="Coils"/>
    </source>
</evidence>
<feature type="compositionally biased region" description="Low complexity" evidence="4">
    <location>
        <begin position="10"/>
        <end position="21"/>
    </location>
</feature>
<gene>
    <name evidence="6" type="ORF">FE257_009410</name>
</gene>
<feature type="region of interest" description="Disordered" evidence="4">
    <location>
        <begin position="658"/>
        <end position="677"/>
    </location>
</feature>
<name>A0AAD4CK67_ASPNN</name>
<feature type="region of interest" description="Disordered" evidence="4">
    <location>
        <begin position="1"/>
        <end position="194"/>
    </location>
</feature>
<dbReference type="EMBL" id="VCAU01000053">
    <property type="protein sequence ID" value="KAF9888020.1"/>
    <property type="molecule type" value="Genomic_DNA"/>
</dbReference>
<feature type="compositionally biased region" description="Polar residues" evidence="4">
    <location>
        <begin position="22"/>
        <end position="38"/>
    </location>
</feature>
<feature type="region of interest" description="Disordered" evidence="4">
    <location>
        <begin position="299"/>
        <end position="344"/>
    </location>
</feature>
<evidence type="ECO:0000256" key="4">
    <source>
        <dbReference type="SAM" id="MobiDB-lite"/>
    </source>
</evidence>
<feature type="compositionally biased region" description="Basic and acidic residues" evidence="4">
    <location>
        <begin position="960"/>
        <end position="975"/>
    </location>
</feature>
<feature type="compositionally biased region" description="Polar residues" evidence="4">
    <location>
        <begin position="509"/>
        <end position="518"/>
    </location>
</feature>
<feature type="compositionally biased region" description="Low complexity" evidence="4">
    <location>
        <begin position="145"/>
        <end position="170"/>
    </location>
</feature>
<feature type="region of interest" description="Disordered" evidence="4">
    <location>
        <begin position="502"/>
        <end position="601"/>
    </location>
</feature>
<keyword evidence="2" id="KW-0963">Cytoplasm</keyword>
<feature type="compositionally biased region" description="Polar residues" evidence="4">
    <location>
        <begin position="658"/>
        <end position="672"/>
    </location>
</feature>
<feature type="region of interest" description="Disordered" evidence="4">
    <location>
        <begin position="886"/>
        <end position="915"/>
    </location>
</feature>
<dbReference type="GO" id="GO:0005815">
    <property type="term" value="C:microtubule organizing center"/>
    <property type="evidence" value="ECO:0007669"/>
    <property type="project" value="InterPro"/>
</dbReference>
<feature type="domain" description="Centrosomin N-terminal motif 1" evidence="5">
    <location>
        <begin position="198"/>
        <end position="287"/>
    </location>
</feature>
<feature type="compositionally biased region" description="Polar residues" evidence="4">
    <location>
        <begin position="527"/>
        <end position="543"/>
    </location>
</feature>
<reference evidence="6" key="1">
    <citation type="journal article" date="2019" name="Beilstein J. Org. Chem.">
        <title>Nanangenines: drimane sesquiterpenoids as the dominant metabolite cohort of a novel Australian fungus, Aspergillus nanangensis.</title>
        <authorList>
            <person name="Lacey H.J."/>
            <person name="Gilchrist C.L.M."/>
            <person name="Crombie A."/>
            <person name="Kalaitzis J.A."/>
            <person name="Vuong D."/>
            <person name="Rutledge P.J."/>
            <person name="Turner P."/>
            <person name="Pitt J.I."/>
            <person name="Lacey E."/>
            <person name="Chooi Y.H."/>
            <person name="Piggott A.M."/>
        </authorList>
    </citation>
    <scope>NUCLEOTIDE SEQUENCE</scope>
    <source>
        <strain evidence="6">MST-FP2251</strain>
    </source>
</reference>
<dbReference type="InterPro" id="IPR012943">
    <property type="entry name" value="Cnn_1N"/>
</dbReference>
<dbReference type="Proteomes" id="UP001194746">
    <property type="component" value="Unassembled WGS sequence"/>
</dbReference>
<protein>
    <recommendedName>
        <fullName evidence="5">Centrosomin N-terminal motif 1 domain-containing protein</fullName>
    </recommendedName>
</protein>
<evidence type="ECO:0000313" key="7">
    <source>
        <dbReference type="Proteomes" id="UP001194746"/>
    </source>
</evidence>
<evidence type="ECO:0000259" key="5">
    <source>
        <dbReference type="Pfam" id="PF07989"/>
    </source>
</evidence>
<feature type="compositionally biased region" description="Basic and acidic residues" evidence="4">
    <location>
        <begin position="568"/>
        <end position="581"/>
    </location>
</feature>
<feature type="region of interest" description="Disordered" evidence="4">
    <location>
        <begin position="773"/>
        <end position="870"/>
    </location>
</feature>
<comment type="caution">
    <text evidence="6">The sequence shown here is derived from an EMBL/GenBank/DDBJ whole genome shotgun (WGS) entry which is preliminary data.</text>
</comment>
<dbReference type="AlphaFoldDB" id="A0AAD4CK67"/>
<dbReference type="Pfam" id="PF07989">
    <property type="entry name" value="Cnn_1N"/>
    <property type="match status" value="1"/>
</dbReference>
<keyword evidence="3" id="KW-0175">Coiled coil</keyword>
<organism evidence="6 7">
    <name type="scientific">Aspergillus nanangensis</name>
    <dbReference type="NCBI Taxonomy" id="2582783"/>
    <lineage>
        <taxon>Eukaryota</taxon>
        <taxon>Fungi</taxon>
        <taxon>Dikarya</taxon>
        <taxon>Ascomycota</taxon>
        <taxon>Pezizomycotina</taxon>
        <taxon>Eurotiomycetes</taxon>
        <taxon>Eurotiomycetidae</taxon>
        <taxon>Eurotiales</taxon>
        <taxon>Aspergillaceae</taxon>
        <taxon>Aspergillus</taxon>
        <taxon>Aspergillus subgen. Circumdati</taxon>
    </lineage>
</organism>
<proteinExistence type="predicted"/>
<feature type="compositionally biased region" description="Polar residues" evidence="4">
    <location>
        <begin position="582"/>
        <end position="592"/>
    </location>
</feature>
<feature type="coiled-coil region" evidence="3">
    <location>
        <begin position="236"/>
        <end position="286"/>
    </location>
</feature>
<comment type="subcellular location">
    <subcellularLocation>
        <location evidence="1">Cytoplasm</location>
    </subcellularLocation>
</comment>
<evidence type="ECO:0000256" key="1">
    <source>
        <dbReference type="ARBA" id="ARBA00004496"/>
    </source>
</evidence>
<sequence length="975" mass="108676">MDPNTKRRSSIPSQSPNNPSSLRQCSYPSPVTTPQTRPASLRHSPKSKSKLEPPRPAALARIKGAAPMDSSSRSSTEMSWLNNEPSSINSSPRTVQTCRSRTPDLSNTTLVHPSSSLLQDLLKEQRATRGSRVTAPDKPEESVLNTPNRSRSQSRSQTQSQSQSQPQSQTLEDAASEKQRKAQMALASGLKQPREMGIREMDHYISKINKQNFDLKLEIFHRAQQMTILEKRLGRMTEVEEELRRMNHLEDELQELRDAEEDNLRLRESNEQLRREIDKRDQAVTEAVELICQLEARVEEIDTGNGSSTPSTARPDPNDGPEATTPRNTTFGIPERISSRRGTVFPESHLKSYGSRYLNRAPSFLREEHKSTAALRSLYAPIDEKARNFSNELTKTESFPSMNGTVTEPESPRLSALSECSELHPPESLRRSSGFDQIDIPIRKESIARESDLSIPQDDPVHIDCWIQPQPDPYRLDIPKQRHRPVLDTLKAVEKTSFESGSLFNSSSQRTQVDSVFGSSRLPPTPDTMSTAYAPASSGSNPAEKSHLEQMLAIKRGLRRPRSTGELTTRKSSGDSRRTDSLDPNVSETTLPRRSFDERDEDPAIFPLNTVTHQTSRLPDRELYHGSHFAYDETGDVFLDGDGMENVLSKMEKQFYSPSKQTAPEKNMSSSPPLSPQDWVEAAATGARPRKYVPQAPRGGPIPVDSRLVGARAPSQSSFLGRRHSIDSSVRDTDITGVPTLDLRSLDPAPLPEPELDRRRRLSLKPLFFSRSANARRSHSPMLDDDDKDDGAPAPTVRKTRQLGASKPVKLSPGNEERPAPQAPAHGDFSTSGPTYAADIPCKTLPHSFTESSLPPDNMPKSLASNSKDHKRRTSLGIFGWMKGASGLGSHSKKPDSDHPHPLPSIQVANGPTRDLKSTRLLQEIPLAIPETREMDMAAMNIAVEDFACSTRRNPPIDESPNRRPRYMERRSRRA</sequence>
<dbReference type="GO" id="GO:0005737">
    <property type="term" value="C:cytoplasm"/>
    <property type="evidence" value="ECO:0007669"/>
    <property type="project" value="UniProtKB-SubCell"/>
</dbReference>
<accession>A0AAD4CK67</accession>
<keyword evidence="7" id="KW-1185">Reference proteome</keyword>